<dbReference type="GO" id="GO:0003676">
    <property type="term" value="F:nucleic acid binding"/>
    <property type="evidence" value="ECO:0007669"/>
    <property type="project" value="InterPro"/>
</dbReference>
<dbReference type="GO" id="GO:0031251">
    <property type="term" value="C:PAN complex"/>
    <property type="evidence" value="ECO:0007669"/>
    <property type="project" value="TreeGrafter"/>
</dbReference>
<evidence type="ECO:0000313" key="3">
    <source>
        <dbReference type="Proteomes" id="UP001152747"/>
    </source>
</evidence>
<dbReference type="PANTHER" id="PTHR15728:SF0">
    <property type="entry name" value="PAN2-PAN3 DEADENYLATION COMPLEX CATALYTIC SUBUNIT PAN2"/>
    <property type="match status" value="1"/>
</dbReference>
<protein>
    <submittedName>
        <fullName evidence="2">Uncharacterized protein</fullName>
    </submittedName>
</protein>
<accession>A0A9P1IGW8</accession>
<dbReference type="OrthoDB" id="16516at2759"/>
<dbReference type="AlphaFoldDB" id="A0A9P1IGW8"/>
<sequence>MDNERRGVLSRAIGRVSCVDSTGTKIILDDHVQVIDSNEVSDYLTPFSGIKSDDLDAQKSTKYLTTLKRLLNAEMRRIYDIVPNGGGASPMKSVSPANSMPDGKCI</sequence>
<dbReference type="Gene3D" id="3.30.420.10">
    <property type="entry name" value="Ribonuclease H-like superfamily/Ribonuclease H"/>
    <property type="match status" value="1"/>
</dbReference>
<reference evidence="2" key="1">
    <citation type="submission" date="2022-11" db="EMBL/GenBank/DDBJ databases">
        <authorList>
            <person name="Kikuchi T."/>
        </authorList>
    </citation>
    <scope>NUCLEOTIDE SEQUENCE</scope>
    <source>
        <strain evidence="2">PS1010</strain>
    </source>
</reference>
<keyword evidence="3" id="KW-1185">Reference proteome</keyword>
<dbReference type="InterPro" id="IPR036397">
    <property type="entry name" value="RNaseH_sf"/>
</dbReference>
<dbReference type="GO" id="GO:0004535">
    <property type="term" value="F:poly(A)-specific ribonuclease activity"/>
    <property type="evidence" value="ECO:0007669"/>
    <property type="project" value="TreeGrafter"/>
</dbReference>
<evidence type="ECO:0000313" key="2">
    <source>
        <dbReference type="EMBL" id="CAI5444886.1"/>
    </source>
</evidence>
<proteinExistence type="predicted"/>
<evidence type="ECO:0000256" key="1">
    <source>
        <dbReference type="SAM" id="MobiDB-lite"/>
    </source>
</evidence>
<dbReference type="GO" id="GO:0000289">
    <property type="term" value="P:nuclear-transcribed mRNA poly(A) tail shortening"/>
    <property type="evidence" value="ECO:0007669"/>
    <property type="project" value="TreeGrafter"/>
</dbReference>
<dbReference type="GO" id="GO:0000932">
    <property type="term" value="C:P-body"/>
    <property type="evidence" value="ECO:0007669"/>
    <property type="project" value="TreeGrafter"/>
</dbReference>
<dbReference type="PANTHER" id="PTHR15728">
    <property type="entry name" value="DEADENYLATION COMPLEX CATALYTIC SUBUNIT PAN2"/>
    <property type="match status" value="1"/>
</dbReference>
<comment type="caution">
    <text evidence="2">The sequence shown here is derived from an EMBL/GenBank/DDBJ whole genome shotgun (WGS) entry which is preliminary data.</text>
</comment>
<dbReference type="InterPro" id="IPR050785">
    <property type="entry name" value="PAN2-PAN3_catalytic_subunit"/>
</dbReference>
<organism evidence="2 3">
    <name type="scientific">Caenorhabditis angaria</name>
    <dbReference type="NCBI Taxonomy" id="860376"/>
    <lineage>
        <taxon>Eukaryota</taxon>
        <taxon>Metazoa</taxon>
        <taxon>Ecdysozoa</taxon>
        <taxon>Nematoda</taxon>
        <taxon>Chromadorea</taxon>
        <taxon>Rhabditida</taxon>
        <taxon>Rhabditina</taxon>
        <taxon>Rhabditomorpha</taxon>
        <taxon>Rhabditoidea</taxon>
        <taxon>Rhabditidae</taxon>
        <taxon>Peloderinae</taxon>
        <taxon>Caenorhabditis</taxon>
    </lineage>
</organism>
<dbReference type="Proteomes" id="UP001152747">
    <property type="component" value="Unassembled WGS sequence"/>
</dbReference>
<dbReference type="EMBL" id="CANHGI010000003">
    <property type="protein sequence ID" value="CAI5444886.1"/>
    <property type="molecule type" value="Genomic_DNA"/>
</dbReference>
<feature type="region of interest" description="Disordered" evidence="1">
    <location>
        <begin position="87"/>
        <end position="106"/>
    </location>
</feature>
<name>A0A9P1IGW8_9PELO</name>
<gene>
    <name evidence="2" type="ORF">CAMP_LOCUS7523</name>
</gene>